<feature type="transmembrane region" description="Helical" evidence="6">
    <location>
        <begin position="32"/>
        <end position="49"/>
    </location>
</feature>
<feature type="transmembrane region" description="Helical" evidence="6">
    <location>
        <begin position="153"/>
        <end position="173"/>
    </location>
</feature>
<evidence type="ECO:0000256" key="6">
    <source>
        <dbReference type="RuleBase" id="RU366058"/>
    </source>
</evidence>
<dbReference type="PANTHER" id="PTHR12677">
    <property type="entry name" value="GOLGI APPARATUS MEMBRANE PROTEIN TVP38-RELATED"/>
    <property type="match status" value="1"/>
</dbReference>
<dbReference type="STRING" id="796606.BMMGA3_12955"/>
<feature type="transmembrane region" description="Helical" evidence="6">
    <location>
        <begin position="6"/>
        <end position="25"/>
    </location>
</feature>
<dbReference type="AlphaFoldDB" id="I3ECM4"/>
<feature type="domain" description="VTT" evidence="7">
    <location>
        <begin position="35"/>
        <end position="149"/>
    </location>
</feature>
<proteinExistence type="inferred from homology"/>
<keyword evidence="3 6" id="KW-0812">Transmembrane</keyword>
<comment type="similarity">
    <text evidence="6">Belongs to the TVP38/TMEM64 family.</text>
</comment>
<evidence type="ECO:0000259" key="7">
    <source>
        <dbReference type="Pfam" id="PF09335"/>
    </source>
</evidence>
<dbReference type="Proteomes" id="UP000027602">
    <property type="component" value="Chromosome"/>
</dbReference>
<evidence type="ECO:0000256" key="2">
    <source>
        <dbReference type="ARBA" id="ARBA00022475"/>
    </source>
</evidence>
<dbReference type="EMBL" id="CP007739">
    <property type="protein sequence ID" value="AIE60981.1"/>
    <property type="molecule type" value="Genomic_DNA"/>
</dbReference>
<evidence type="ECO:0000256" key="1">
    <source>
        <dbReference type="ARBA" id="ARBA00004651"/>
    </source>
</evidence>
<dbReference type="RefSeq" id="WP_003347499.1">
    <property type="nucleotide sequence ID" value="NZ_ADWW01000001.1"/>
</dbReference>
<dbReference type="InterPro" id="IPR032816">
    <property type="entry name" value="VTT_dom"/>
</dbReference>
<comment type="caution">
    <text evidence="6">Lacks conserved residue(s) required for the propagation of feature annotation.</text>
</comment>
<organism evidence="8 9">
    <name type="scientific">Bacillus methanolicus (strain MGA3 / ATCC 53907)</name>
    <dbReference type="NCBI Taxonomy" id="796606"/>
    <lineage>
        <taxon>Bacteria</taxon>
        <taxon>Bacillati</taxon>
        <taxon>Bacillota</taxon>
        <taxon>Bacilli</taxon>
        <taxon>Bacillales</taxon>
        <taxon>Bacillaceae</taxon>
        <taxon>Bacillus</taxon>
    </lineage>
</organism>
<reference evidence="8 9" key="1">
    <citation type="journal article" date="2015" name="BMC Genomics">
        <title>Transcriptome analysis of thermophilic methylotrophic Bacillus methanolicus MGA3 using RNA-sequencing provides detailed insights into its previously uncharted transcriptional landscape.</title>
        <authorList>
            <person name="Irla M."/>
            <person name="Neshat A."/>
            <person name="Brautaset T."/>
            <person name="Ruckert C."/>
            <person name="Kalinowski J."/>
            <person name="Wendisch V.F."/>
        </authorList>
    </citation>
    <scope>NUCLEOTIDE SEQUENCE [LARGE SCALE GENOMIC DNA]</scope>
    <source>
        <strain evidence="9">MGA3 / ATCC 53907</strain>
    </source>
</reference>
<evidence type="ECO:0000313" key="9">
    <source>
        <dbReference type="Proteomes" id="UP000027602"/>
    </source>
</evidence>
<dbReference type="GO" id="GO:0005886">
    <property type="term" value="C:plasma membrane"/>
    <property type="evidence" value="ECO:0007669"/>
    <property type="project" value="UniProtKB-SubCell"/>
</dbReference>
<dbReference type="HOGENOM" id="CLU_1473912_0_0_9"/>
<evidence type="ECO:0000256" key="4">
    <source>
        <dbReference type="ARBA" id="ARBA00022989"/>
    </source>
</evidence>
<feature type="transmembrane region" description="Helical" evidence="6">
    <location>
        <begin position="55"/>
        <end position="72"/>
    </location>
</feature>
<name>I3ECM4_BACMM</name>
<evidence type="ECO:0000313" key="8">
    <source>
        <dbReference type="EMBL" id="AIE60981.1"/>
    </source>
</evidence>
<dbReference type="Pfam" id="PF09335">
    <property type="entry name" value="VTT_dom"/>
    <property type="match status" value="1"/>
</dbReference>
<comment type="subcellular location">
    <subcellularLocation>
        <location evidence="1 6">Cell membrane</location>
        <topology evidence="1 6">Multi-pass membrane protein</topology>
    </subcellularLocation>
</comment>
<dbReference type="PANTHER" id="PTHR12677:SF59">
    <property type="entry name" value="GOLGI APPARATUS MEMBRANE PROTEIN TVP38-RELATED"/>
    <property type="match status" value="1"/>
</dbReference>
<keyword evidence="4 6" id="KW-1133">Transmembrane helix</keyword>
<accession>I3ECM4</accession>
<sequence length="190" mass="21961">MNDEWSMLVILIEAGGVFAPAAFILFHVLRQFLFIPVAVVCIAGGIIFGTIWGTIFSLIGLMFNSLFFYLFINKMPKTYQKLSTIKKRWFGEYRNLTVGQIAVLRLIPFVHYHLLNFCLIERTKSFKEYMRGSCVTNFPLAFFYTVFGEFISRFTPSMIIVVLFALSVLVYILREKVAVIKWGEFFKAEA</sequence>
<protein>
    <recommendedName>
        <fullName evidence="6">TVP38/TMEM64 family membrane protein</fullName>
    </recommendedName>
</protein>
<gene>
    <name evidence="8" type="ORF">BMMGA3_12955</name>
</gene>
<dbReference type="OrthoDB" id="2451090at2"/>
<evidence type="ECO:0000256" key="5">
    <source>
        <dbReference type="ARBA" id="ARBA00023136"/>
    </source>
</evidence>
<dbReference type="InterPro" id="IPR015414">
    <property type="entry name" value="TMEM64"/>
</dbReference>
<keyword evidence="5 6" id="KW-0472">Membrane</keyword>
<keyword evidence="9" id="KW-1185">Reference proteome</keyword>
<keyword evidence="2 6" id="KW-1003">Cell membrane</keyword>
<evidence type="ECO:0000256" key="3">
    <source>
        <dbReference type="ARBA" id="ARBA00022692"/>
    </source>
</evidence>
<dbReference type="eggNOG" id="COG0398">
    <property type="taxonomic scope" value="Bacteria"/>
</dbReference>
<dbReference type="KEGG" id="bmet:BMMGA3_12955"/>